<reference evidence="4" key="1">
    <citation type="submission" date="2020-09" db="EMBL/GenBank/DDBJ databases">
        <title>Iningainema tapete sp. nov. (Scytonemataceae, Cyanobacteria) from greenhouses in central Florida (USA) produces two types of nodularin with biosynthetic potential for microcystin-LR and anabaenopeptins.</title>
        <authorList>
            <person name="Berthold D.E."/>
            <person name="Lefler F.W."/>
            <person name="Huang I.-S."/>
            <person name="Abdulla H."/>
            <person name="Zimba P.V."/>
            <person name="Laughinghouse H.D. IV."/>
        </authorList>
    </citation>
    <scope>NUCLEOTIDE SEQUENCE</scope>
    <source>
        <strain evidence="4">BLCCT55</strain>
    </source>
</reference>
<dbReference type="Pfam" id="PF02738">
    <property type="entry name" value="MoCoBD_1"/>
    <property type="match status" value="1"/>
</dbReference>
<dbReference type="EMBL" id="JACXAE010000069">
    <property type="protein sequence ID" value="MBD2774341.1"/>
    <property type="molecule type" value="Genomic_DNA"/>
</dbReference>
<proteinExistence type="predicted"/>
<dbReference type="Gene3D" id="3.30.365.10">
    <property type="entry name" value="Aldehyde oxidase/xanthine dehydrogenase, molybdopterin binding domain"/>
    <property type="match status" value="4"/>
</dbReference>
<dbReference type="InterPro" id="IPR008274">
    <property type="entry name" value="AldOxase/xan_DH_MoCoBD1"/>
</dbReference>
<dbReference type="SMART" id="SM01008">
    <property type="entry name" value="Ald_Xan_dh_C"/>
    <property type="match status" value="1"/>
</dbReference>
<keyword evidence="5" id="KW-1185">Reference proteome</keyword>
<feature type="domain" description="Aldehyde oxidase/xanthine dehydrogenase a/b hammerhead" evidence="3">
    <location>
        <begin position="23"/>
        <end position="138"/>
    </location>
</feature>
<evidence type="ECO:0000313" key="4">
    <source>
        <dbReference type="EMBL" id="MBD2774341.1"/>
    </source>
</evidence>
<dbReference type="GO" id="GO:0005506">
    <property type="term" value="F:iron ion binding"/>
    <property type="evidence" value="ECO:0007669"/>
    <property type="project" value="InterPro"/>
</dbReference>
<dbReference type="SUPFAM" id="SSF56003">
    <property type="entry name" value="Molybdenum cofactor-binding domain"/>
    <property type="match status" value="1"/>
</dbReference>
<keyword evidence="1" id="KW-0500">Molybdenum</keyword>
<evidence type="ECO:0000313" key="5">
    <source>
        <dbReference type="Proteomes" id="UP000629098"/>
    </source>
</evidence>
<dbReference type="PANTHER" id="PTHR11908">
    <property type="entry name" value="XANTHINE DEHYDROGENASE"/>
    <property type="match status" value="1"/>
</dbReference>
<evidence type="ECO:0000256" key="1">
    <source>
        <dbReference type="ARBA" id="ARBA00022505"/>
    </source>
</evidence>
<dbReference type="Pfam" id="PF01315">
    <property type="entry name" value="Ald_Xan_dh_C"/>
    <property type="match status" value="1"/>
</dbReference>
<dbReference type="Gene3D" id="3.90.1170.50">
    <property type="entry name" value="Aldehyde oxidase/xanthine dehydrogenase, a/b hammerhead"/>
    <property type="match status" value="1"/>
</dbReference>
<dbReference type="AlphaFoldDB" id="A0A8J6XKK9"/>
<evidence type="ECO:0000259" key="3">
    <source>
        <dbReference type="SMART" id="SM01008"/>
    </source>
</evidence>
<dbReference type="InterPro" id="IPR036856">
    <property type="entry name" value="Ald_Oxase/Xan_DH_a/b_sf"/>
</dbReference>
<dbReference type="RefSeq" id="WP_190831213.1">
    <property type="nucleotide sequence ID" value="NZ_CAWPPI010000069.1"/>
</dbReference>
<accession>A0A8J6XKK9</accession>
<organism evidence="4 5">
    <name type="scientific">Iningainema tapete BLCC-T55</name>
    <dbReference type="NCBI Taxonomy" id="2748662"/>
    <lineage>
        <taxon>Bacteria</taxon>
        <taxon>Bacillati</taxon>
        <taxon>Cyanobacteriota</taxon>
        <taxon>Cyanophyceae</taxon>
        <taxon>Nostocales</taxon>
        <taxon>Scytonemataceae</taxon>
        <taxon>Iningainema tapete</taxon>
    </lineage>
</organism>
<dbReference type="Proteomes" id="UP000629098">
    <property type="component" value="Unassembled WGS sequence"/>
</dbReference>
<dbReference type="InterPro" id="IPR037165">
    <property type="entry name" value="AldOxase/xan_DH_Mopterin-bd_sf"/>
</dbReference>
<dbReference type="InterPro" id="IPR046867">
    <property type="entry name" value="AldOxase/xan_DH_MoCoBD2"/>
</dbReference>
<dbReference type="GO" id="GO:0016491">
    <property type="term" value="F:oxidoreductase activity"/>
    <property type="evidence" value="ECO:0007669"/>
    <property type="project" value="UniProtKB-KW"/>
</dbReference>
<dbReference type="InterPro" id="IPR000674">
    <property type="entry name" value="Ald_Oxase/Xan_DH_a/b"/>
</dbReference>
<protein>
    <submittedName>
        <fullName evidence="4">Xanthine dehydrogenase family protein molybdopterin-binding subunit</fullName>
    </submittedName>
</protein>
<keyword evidence="2" id="KW-0560">Oxidoreductase</keyword>
<dbReference type="InterPro" id="IPR016208">
    <property type="entry name" value="Ald_Oxase/xanthine_DH-like"/>
</dbReference>
<name>A0A8J6XKK9_9CYAN</name>
<gene>
    <name evidence="4" type="ORF">ICL16_20260</name>
</gene>
<dbReference type="SUPFAM" id="SSF54665">
    <property type="entry name" value="CO dehydrogenase molybdoprotein N-domain-like"/>
    <property type="match status" value="1"/>
</dbReference>
<comment type="caution">
    <text evidence="4">The sequence shown here is derived from an EMBL/GenBank/DDBJ whole genome shotgun (WGS) entry which is preliminary data.</text>
</comment>
<dbReference type="PANTHER" id="PTHR11908:SF132">
    <property type="entry name" value="ALDEHYDE OXIDASE 1-RELATED"/>
    <property type="match status" value="1"/>
</dbReference>
<sequence>MSTINQNHIGKPISRVDGPLKVSGAARYSAEFSMEHLAYGVLVKSTIAKGRIKNIDTSAAEAAPGFLGILTHLNTPKFGELPEYIQPLDPTFAAQSHLPMQDDRIDHQGQHIAVVIADTFERATHAAALVQVEYEEEPAITTFEAALAQDEGTTPHPLSSCLPKAFRPLSDKFAPHDIIGEGPDYSRGDVSKGFSEADVVLDLTYTSPVHHHNCMELHSTTAAWEGDRLLVHDSSNAVFGCQNVLATTLKIPISNVRVIAPFVGGSFGCKGRVWPHVILAAVAAKHVRRPVKLTLTRQQTFFSNGHRPAMVQQFKIGAKRDGKLTAIQHDTVEETWQHENYAEPTGAMSRMMYACPNFSMQHRVVKINAPKANMMHVPGEGIGSFATESGMDELAYELGLDPIELRLRNYTEVDPTDGRPFTSKHLKECYQAGAEAFGWHQRNPQIGSMRDKDGLLIGYGMASAEYPCFYRQPASAKAQIFADGSALVQSGIADVGTGTYTVMTQVAAEELGLPLERVRFELGDTDLPHAPQQVASLGVNSVAPAVKAACTALRSKLIGMATSHEQSPLYGRKEEEIIARDGLYLKDDPSVGQTYKEILAQGGSEFARLAVVEARAAAAPGENVMKYSMYSFGAMFAEVKVDEELGEFRVSRFVSAVACGRILNPKTARNQMYGGIIWGIGHTLSEGTFTDPQTGRYINTNLLEYQIADHYDIPDIKVIFIDEDDSLVNETGTKSVGEIAKVGVTGAIANAIYHATGKRIRSLPITLDKLM</sequence>
<evidence type="ECO:0000256" key="2">
    <source>
        <dbReference type="ARBA" id="ARBA00023002"/>
    </source>
</evidence>
<dbReference type="Pfam" id="PF20256">
    <property type="entry name" value="MoCoBD_2"/>
    <property type="match status" value="1"/>
</dbReference>